<evidence type="ECO:0000256" key="5">
    <source>
        <dbReference type="ARBA" id="ARBA00022989"/>
    </source>
</evidence>
<comment type="subcellular location">
    <subcellularLocation>
        <location evidence="1">Membrane</location>
        <topology evidence="1">Single-pass membrane protein</topology>
    </subcellularLocation>
</comment>
<comment type="caution">
    <text evidence="8">The sequence shown here is derived from an EMBL/GenBank/DDBJ whole genome shotgun (WGS) entry which is preliminary data.</text>
</comment>
<dbReference type="GO" id="GO:0001836">
    <property type="term" value="P:release of cytochrome c from mitochondria"/>
    <property type="evidence" value="ECO:0007669"/>
    <property type="project" value="TreeGrafter"/>
</dbReference>
<keyword evidence="5" id="KW-1133">Transmembrane helix</keyword>
<dbReference type="PANTHER" id="PTHR11256">
    <property type="entry name" value="BCL-2 RELATED"/>
    <property type="match status" value="1"/>
</dbReference>
<reference evidence="8" key="1">
    <citation type="submission" date="2020-10" db="EMBL/GenBank/DDBJ databases">
        <title>Chromosome-scale genome assembly of the Allis shad, Alosa alosa.</title>
        <authorList>
            <person name="Margot Z."/>
            <person name="Christophe K."/>
            <person name="Cabau C."/>
            <person name="Louis A."/>
            <person name="Berthelot C."/>
            <person name="Parey E."/>
            <person name="Roest Crollius H."/>
            <person name="Montfort J."/>
            <person name="Robinson-Rechavi M."/>
            <person name="Bucao C."/>
            <person name="Bouchez O."/>
            <person name="Gislard M."/>
            <person name="Lluch J."/>
            <person name="Milhes M."/>
            <person name="Lampietro C."/>
            <person name="Lopez Roques C."/>
            <person name="Donnadieu C."/>
            <person name="Braasch I."/>
            <person name="Desvignes T."/>
            <person name="Postlethwait J."/>
            <person name="Bobe J."/>
            <person name="Guiguen Y."/>
        </authorList>
    </citation>
    <scope>NUCLEOTIDE SEQUENCE</scope>
    <source>
        <strain evidence="8">M-15738</strain>
        <tissue evidence="8">Blood</tissue>
    </source>
</reference>
<dbReference type="Pfam" id="PF00452">
    <property type="entry name" value="Bcl-2"/>
    <property type="match status" value="1"/>
</dbReference>
<keyword evidence="6" id="KW-0472">Membrane</keyword>
<comment type="similarity">
    <text evidence="2">Belongs to the Bcl-2 family.</text>
</comment>
<dbReference type="InterPro" id="IPR036834">
    <property type="entry name" value="Bcl-2-like_sf"/>
</dbReference>
<dbReference type="InterPro" id="IPR046371">
    <property type="entry name" value="Bcl-2_BH1-3"/>
</dbReference>
<feature type="domain" description="Bcl-2 Bcl-2 homology region 1-3" evidence="7">
    <location>
        <begin position="59"/>
        <end position="160"/>
    </location>
</feature>
<name>A0AAV6GYI5_9TELE</name>
<protein>
    <recommendedName>
        <fullName evidence="7">Bcl-2 Bcl-2 homology region 1-3 domain-containing protein</fullName>
    </recommendedName>
</protein>
<dbReference type="Proteomes" id="UP000823561">
    <property type="component" value="Chromosome 6"/>
</dbReference>
<keyword evidence="9" id="KW-1185">Reference proteome</keyword>
<keyword evidence="4" id="KW-0053">Apoptosis</keyword>
<dbReference type="CDD" id="cd06845">
    <property type="entry name" value="Bcl-2_like"/>
    <property type="match status" value="1"/>
</dbReference>
<evidence type="ECO:0000256" key="6">
    <source>
        <dbReference type="ARBA" id="ARBA00023136"/>
    </source>
</evidence>
<dbReference type="SMART" id="SM00337">
    <property type="entry name" value="BCL"/>
    <property type="match status" value="1"/>
</dbReference>
<keyword evidence="3" id="KW-0812">Transmembrane</keyword>
<dbReference type="PROSITE" id="PS50062">
    <property type="entry name" value="BCL2_FAMILY"/>
    <property type="match status" value="1"/>
</dbReference>
<evidence type="ECO:0000313" key="8">
    <source>
        <dbReference type="EMBL" id="KAG5280183.1"/>
    </source>
</evidence>
<dbReference type="Gene3D" id="1.10.437.10">
    <property type="entry name" value="Blc2-like"/>
    <property type="match status" value="1"/>
</dbReference>
<organism evidence="8 9">
    <name type="scientific">Alosa alosa</name>
    <name type="common">allis shad</name>
    <dbReference type="NCBI Taxonomy" id="278164"/>
    <lineage>
        <taxon>Eukaryota</taxon>
        <taxon>Metazoa</taxon>
        <taxon>Chordata</taxon>
        <taxon>Craniata</taxon>
        <taxon>Vertebrata</taxon>
        <taxon>Euteleostomi</taxon>
        <taxon>Actinopterygii</taxon>
        <taxon>Neopterygii</taxon>
        <taxon>Teleostei</taxon>
        <taxon>Clupei</taxon>
        <taxon>Clupeiformes</taxon>
        <taxon>Clupeoidei</taxon>
        <taxon>Clupeidae</taxon>
        <taxon>Alosa</taxon>
    </lineage>
</organism>
<dbReference type="EMBL" id="JADWDJ010000006">
    <property type="protein sequence ID" value="KAG5280183.1"/>
    <property type="molecule type" value="Genomic_DNA"/>
</dbReference>
<sequence>MSATQLEAFEQTRTFVFQTKALCIEYIYSRLAREGLIFPVVEYEHLKSSGTPEDVFAVLLKLGDELESMGPFIYRDVAKQLNILVDVESMVSDAFFTVAMEISSSGMTWGKVVAVYALAGALAVDCVRQGHTDMIYTIVDSMGVFAYKGLAPWLIQQGGWVEITNCIVKPSPDLQSYWLNNIIIFWRNLWQIFFIKLTKTW</sequence>
<dbReference type="PANTHER" id="PTHR11256:SF48">
    <property type="entry name" value="BCL-2-RELATED OVARIAN KILLER PROTEIN"/>
    <property type="match status" value="1"/>
</dbReference>
<evidence type="ECO:0000256" key="1">
    <source>
        <dbReference type="ARBA" id="ARBA00004167"/>
    </source>
</evidence>
<dbReference type="GO" id="GO:0005741">
    <property type="term" value="C:mitochondrial outer membrane"/>
    <property type="evidence" value="ECO:0007669"/>
    <property type="project" value="TreeGrafter"/>
</dbReference>
<proteinExistence type="inferred from homology"/>
<dbReference type="GO" id="GO:0051400">
    <property type="term" value="F:BH domain binding"/>
    <property type="evidence" value="ECO:0007669"/>
    <property type="project" value="TreeGrafter"/>
</dbReference>
<dbReference type="GO" id="GO:0097192">
    <property type="term" value="P:extrinsic apoptotic signaling pathway in absence of ligand"/>
    <property type="evidence" value="ECO:0007669"/>
    <property type="project" value="TreeGrafter"/>
</dbReference>
<evidence type="ECO:0000259" key="7">
    <source>
        <dbReference type="SMART" id="SM00337"/>
    </source>
</evidence>
<evidence type="ECO:0000256" key="3">
    <source>
        <dbReference type="ARBA" id="ARBA00022692"/>
    </source>
</evidence>
<dbReference type="GO" id="GO:0042981">
    <property type="term" value="P:regulation of apoptotic process"/>
    <property type="evidence" value="ECO:0007669"/>
    <property type="project" value="InterPro"/>
</dbReference>
<dbReference type="GO" id="GO:0008630">
    <property type="term" value="P:intrinsic apoptotic signaling pathway in response to DNA damage"/>
    <property type="evidence" value="ECO:0007669"/>
    <property type="project" value="TreeGrafter"/>
</dbReference>
<evidence type="ECO:0000313" key="9">
    <source>
        <dbReference type="Proteomes" id="UP000823561"/>
    </source>
</evidence>
<dbReference type="InterPro" id="IPR026298">
    <property type="entry name" value="Bcl-2_fam"/>
</dbReference>
<evidence type="ECO:0000256" key="4">
    <source>
        <dbReference type="ARBA" id="ARBA00022703"/>
    </source>
</evidence>
<dbReference type="SUPFAM" id="SSF56854">
    <property type="entry name" value="Bcl-2 inhibitors of programmed cell death"/>
    <property type="match status" value="1"/>
</dbReference>
<gene>
    <name evidence="8" type="ORF">AALO_G00085940</name>
</gene>
<dbReference type="PRINTS" id="PR01862">
    <property type="entry name" value="BCL2FAMILY"/>
</dbReference>
<dbReference type="AlphaFoldDB" id="A0AAV6GYI5"/>
<dbReference type="InterPro" id="IPR002475">
    <property type="entry name" value="Bcl2-like"/>
</dbReference>
<evidence type="ECO:0000256" key="2">
    <source>
        <dbReference type="ARBA" id="ARBA00009458"/>
    </source>
</evidence>
<accession>A0AAV6GYI5</accession>